<dbReference type="InterPro" id="IPR016187">
    <property type="entry name" value="CTDL_fold"/>
</dbReference>
<evidence type="ECO:0000313" key="4">
    <source>
        <dbReference type="Proteomes" id="UP000008281"/>
    </source>
</evidence>
<dbReference type="CTD" id="9804169"/>
<dbReference type="InterPro" id="IPR016186">
    <property type="entry name" value="C-type_lectin-like/link_sf"/>
</dbReference>
<keyword evidence="4" id="KW-1185">Reference proteome</keyword>
<dbReference type="AlphaFoldDB" id="E3M1K7"/>
<dbReference type="OrthoDB" id="5824173at2759"/>
<dbReference type="STRING" id="31234.E3M1K7"/>
<feature type="signal peptide" evidence="1">
    <location>
        <begin position="1"/>
        <end position="18"/>
    </location>
</feature>
<dbReference type="KEGG" id="crq:GCK72_006954"/>
<organism evidence="4">
    <name type="scientific">Caenorhabditis remanei</name>
    <name type="common">Caenorhabditis vulgaris</name>
    <dbReference type="NCBI Taxonomy" id="31234"/>
    <lineage>
        <taxon>Eukaryota</taxon>
        <taxon>Metazoa</taxon>
        <taxon>Ecdysozoa</taxon>
        <taxon>Nematoda</taxon>
        <taxon>Chromadorea</taxon>
        <taxon>Rhabditida</taxon>
        <taxon>Rhabditina</taxon>
        <taxon>Rhabditomorpha</taxon>
        <taxon>Rhabditoidea</taxon>
        <taxon>Rhabditidae</taxon>
        <taxon>Peloderinae</taxon>
        <taxon>Caenorhabditis</taxon>
    </lineage>
</organism>
<dbReference type="SUPFAM" id="SSF56436">
    <property type="entry name" value="C-type lectin-like"/>
    <property type="match status" value="1"/>
</dbReference>
<sequence length="213" mass="23236">MQKSSTFVLLLCVVSALADCPAAWKTILNAQREESTSNGCEADWKFFKRPSGGWCMRVFPGYYEAQADAEKACKTVDATLSGLQNKKEGIYIQSAILAQVPQTSGSLWTGLQRTKKCMGQKLTATCNNLTSFEWTDNATTGTEGFLFQDAQPDNKNLDQNCALFLASKAASIVARGTYFAGTYEDVNCVTGFNSENIARKTFGYVCGKKASTE</sequence>
<dbReference type="GeneID" id="9804169"/>
<dbReference type="CDD" id="cd00037">
    <property type="entry name" value="CLECT"/>
    <property type="match status" value="1"/>
</dbReference>
<dbReference type="RefSeq" id="XP_003110223.2">
    <property type="nucleotide sequence ID" value="XM_003110175.2"/>
</dbReference>
<evidence type="ECO:0000259" key="2">
    <source>
        <dbReference type="PROSITE" id="PS50041"/>
    </source>
</evidence>
<dbReference type="OMA" id="NGCEADW"/>
<name>E3M1K7_CAERE</name>
<feature type="domain" description="C-type lectin" evidence="2">
    <location>
        <begin position="51"/>
        <end position="188"/>
    </location>
</feature>
<dbReference type="EMBL" id="DS268421">
    <property type="protein sequence ID" value="EFO89012.1"/>
    <property type="molecule type" value="Genomic_DNA"/>
</dbReference>
<dbReference type="Pfam" id="PF00059">
    <property type="entry name" value="Lectin_C"/>
    <property type="match status" value="1"/>
</dbReference>
<evidence type="ECO:0000256" key="1">
    <source>
        <dbReference type="SAM" id="SignalP"/>
    </source>
</evidence>
<dbReference type="HOGENOM" id="CLU_058687_1_1_1"/>
<dbReference type="Proteomes" id="UP000008281">
    <property type="component" value="Unassembled WGS sequence"/>
</dbReference>
<dbReference type="Gene3D" id="3.10.100.10">
    <property type="entry name" value="Mannose-Binding Protein A, subunit A"/>
    <property type="match status" value="1"/>
</dbReference>
<dbReference type="FunCoup" id="E3M1K7">
    <property type="interactions" value="5"/>
</dbReference>
<dbReference type="InterPro" id="IPR001304">
    <property type="entry name" value="C-type_lectin-like"/>
</dbReference>
<evidence type="ECO:0000313" key="3">
    <source>
        <dbReference type="EMBL" id="EFO89012.1"/>
    </source>
</evidence>
<gene>
    <name evidence="3" type="ORF">CRE_06345</name>
</gene>
<dbReference type="PANTHER" id="PTHR23124:SF144">
    <property type="entry name" value="C-TYPE LECTIN DOMAIN-CONTAINING PROTEIN"/>
    <property type="match status" value="1"/>
</dbReference>
<dbReference type="PROSITE" id="PS50041">
    <property type="entry name" value="C_TYPE_LECTIN_2"/>
    <property type="match status" value="1"/>
</dbReference>
<accession>E3M1K7</accession>
<keyword evidence="1" id="KW-0732">Signal</keyword>
<dbReference type="PANTHER" id="PTHR23124">
    <property type="entry name" value="C-TYPE LECTIN DOMAIN-CONTAINING PROTEIN-RELATED-RELATED"/>
    <property type="match status" value="1"/>
</dbReference>
<dbReference type="SMART" id="SM00034">
    <property type="entry name" value="CLECT"/>
    <property type="match status" value="1"/>
</dbReference>
<protein>
    <recommendedName>
        <fullName evidence="2">C-type lectin domain-containing protein</fullName>
    </recommendedName>
</protein>
<proteinExistence type="predicted"/>
<dbReference type="InParanoid" id="E3M1K7"/>
<dbReference type="eggNOG" id="KOG4297">
    <property type="taxonomic scope" value="Eukaryota"/>
</dbReference>
<feature type="chain" id="PRO_5003174970" description="C-type lectin domain-containing protein" evidence="1">
    <location>
        <begin position="19"/>
        <end position="213"/>
    </location>
</feature>
<reference evidence="3" key="1">
    <citation type="submission" date="2007-07" db="EMBL/GenBank/DDBJ databases">
        <title>PCAP assembly of the Caenorhabditis remanei genome.</title>
        <authorList>
            <consortium name="The Caenorhabditis remanei Sequencing Consortium"/>
            <person name="Wilson R.K."/>
        </authorList>
    </citation>
    <scope>NUCLEOTIDE SEQUENCE [LARGE SCALE GENOMIC DNA]</scope>
    <source>
        <strain evidence="3">PB4641</strain>
    </source>
</reference>